<name>A0A8D9FQL5_9VIRU</name>
<protein>
    <submittedName>
        <fullName evidence="1">Uncharacterized protein</fullName>
    </submittedName>
</protein>
<gene>
    <name evidence="1" type="ORF">SLAVMIC_00251</name>
</gene>
<sequence length="122" mass="14154">MKWYKDKDNFSSDERMILTILTANEDPSKIWLSYQDVQTMSNVRLDLFNLAVQSLINQKLVRMGDQGKGLTLALEEKIEDLRYAKLEEVLNEIEGDIQEALEQGDYELAADLQKIIDEKRSK</sequence>
<proteinExistence type="predicted"/>
<reference evidence="1" key="1">
    <citation type="submission" date="2021-06" db="EMBL/GenBank/DDBJ databases">
        <authorList>
            <person name="Gannon L."/>
            <person name="Redgwell R T."/>
            <person name="Michniewski S."/>
            <person name="Harrison D C."/>
            <person name="Millard A."/>
        </authorList>
    </citation>
    <scope>NUCLEOTIDE SEQUENCE</scope>
</reference>
<organism evidence="1">
    <name type="scientific">uncultured marine phage</name>
    <dbReference type="NCBI Taxonomy" id="707152"/>
    <lineage>
        <taxon>Viruses</taxon>
        <taxon>environmental samples</taxon>
    </lineage>
</organism>
<dbReference type="EMBL" id="OU342829">
    <property type="protein sequence ID" value="CAG7580107.1"/>
    <property type="molecule type" value="Genomic_DNA"/>
</dbReference>
<accession>A0A8D9FQL5</accession>
<evidence type="ECO:0000313" key="1">
    <source>
        <dbReference type="EMBL" id="CAG7580107.1"/>
    </source>
</evidence>